<keyword evidence="6" id="KW-1185">Reference proteome</keyword>
<dbReference type="PATRIC" id="fig|1114972.6.peg.2011"/>
<dbReference type="EMBL" id="AZFF01000004">
    <property type="protein sequence ID" value="KRL56333.1"/>
    <property type="molecule type" value="Genomic_DNA"/>
</dbReference>
<dbReference type="InterPro" id="IPR023187">
    <property type="entry name" value="Tscrpt_reg_MarR-type_CS"/>
</dbReference>
<protein>
    <recommendedName>
        <fullName evidence="4">HTH marR-type domain-containing protein</fullName>
    </recommendedName>
</protein>
<evidence type="ECO:0000313" key="6">
    <source>
        <dbReference type="Proteomes" id="UP000051999"/>
    </source>
</evidence>
<dbReference type="STRING" id="1114972.FD35_GL001968"/>
<dbReference type="SMART" id="SM00347">
    <property type="entry name" value="HTH_MARR"/>
    <property type="match status" value="1"/>
</dbReference>
<dbReference type="PROSITE" id="PS01117">
    <property type="entry name" value="HTH_MARR_1"/>
    <property type="match status" value="1"/>
</dbReference>
<dbReference type="SUPFAM" id="SSF46785">
    <property type="entry name" value="Winged helix' DNA-binding domain"/>
    <property type="match status" value="1"/>
</dbReference>
<proteinExistence type="predicted"/>
<dbReference type="OrthoDB" id="2314798at2"/>
<dbReference type="InterPro" id="IPR036388">
    <property type="entry name" value="WH-like_DNA-bd_sf"/>
</dbReference>
<dbReference type="PANTHER" id="PTHR42756">
    <property type="entry name" value="TRANSCRIPTIONAL REGULATOR, MARR"/>
    <property type="match status" value="1"/>
</dbReference>
<reference evidence="5 6" key="1">
    <citation type="journal article" date="2015" name="Genome Announc.">
        <title>Expanding the biotechnology potential of lactobacilli through comparative genomics of 213 strains and associated genera.</title>
        <authorList>
            <person name="Sun Z."/>
            <person name="Harris H.M."/>
            <person name="McCann A."/>
            <person name="Guo C."/>
            <person name="Argimon S."/>
            <person name="Zhang W."/>
            <person name="Yang X."/>
            <person name="Jeffery I.B."/>
            <person name="Cooney J.C."/>
            <person name="Kagawa T.F."/>
            <person name="Liu W."/>
            <person name="Song Y."/>
            <person name="Salvetti E."/>
            <person name="Wrobel A."/>
            <person name="Rasinkangas P."/>
            <person name="Parkhill J."/>
            <person name="Rea M.C."/>
            <person name="O'Sullivan O."/>
            <person name="Ritari J."/>
            <person name="Douillard F.P."/>
            <person name="Paul Ross R."/>
            <person name="Yang R."/>
            <person name="Briner A.E."/>
            <person name="Felis G.E."/>
            <person name="de Vos W.M."/>
            <person name="Barrangou R."/>
            <person name="Klaenhammer T.R."/>
            <person name="Caufield P.W."/>
            <person name="Cui Y."/>
            <person name="Zhang H."/>
            <person name="O'Toole P.W."/>
        </authorList>
    </citation>
    <scope>NUCLEOTIDE SEQUENCE [LARGE SCALE GENOMIC DNA]</scope>
    <source>
        <strain evidence="5 6">DSM 15814</strain>
    </source>
</reference>
<sequence>MFESHEFLGTSLQTQTTLDTLLGSLNMAKQQTATQIVIEMMDESYLRDFLKVEQHLKCIGKNLGVGWRGLSLLNQIAKNDRITLDVLAKQNHITKGAISTQIKTLLQFGLIEVEVSPGDRRQHFIHLTLKGKRVIKELDVHEKKTVAAILEEMSLTEITQLSQYFEHFVAVLDQNVED</sequence>
<keyword evidence="2" id="KW-0238">DNA-binding</keyword>
<evidence type="ECO:0000256" key="2">
    <source>
        <dbReference type="ARBA" id="ARBA00023125"/>
    </source>
</evidence>
<organism evidence="5 6">
    <name type="scientific">Furfurilactobacillus rossiae DSM 15814</name>
    <dbReference type="NCBI Taxonomy" id="1114972"/>
    <lineage>
        <taxon>Bacteria</taxon>
        <taxon>Bacillati</taxon>
        <taxon>Bacillota</taxon>
        <taxon>Bacilli</taxon>
        <taxon>Lactobacillales</taxon>
        <taxon>Lactobacillaceae</taxon>
        <taxon>Furfurilactobacillus</taxon>
    </lineage>
</organism>
<feature type="domain" description="HTH marR-type" evidence="4">
    <location>
        <begin position="18"/>
        <end position="170"/>
    </location>
</feature>
<evidence type="ECO:0000259" key="4">
    <source>
        <dbReference type="PROSITE" id="PS50995"/>
    </source>
</evidence>
<evidence type="ECO:0000256" key="3">
    <source>
        <dbReference type="ARBA" id="ARBA00023163"/>
    </source>
</evidence>
<dbReference type="InterPro" id="IPR036390">
    <property type="entry name" value="WH_DNA-bd_sf"/>
</dbReference>
<dbReference type="PROSITE" id="PS50995">
    <property type="entry name" value="HTH_MARR_2"/>
    <property type="match status" value="1"/>
</dbReference>
<gene>
    <name evidence="5" type="ORF">FD35_GL001968</name>
</gene>
<keyword evidence="1" id="KW-0805">Transcription regulation</keyword>
<dbReference type="Gene3D" id="1.10.10.10">
    <property type="entry name" value="Winged helix-like DNA-binding domain superfamily/Winged helix DNA-binding domain"/>
    <property type="match status" value="1"/>
</dbReference>
<dbReference type="PANTHER" id="PTHR42756:SF1">
    <property type="entry name" value="TRANSCRIPTIONAL REPRESSOR OF EMRAB OPERON"/>
    <property type="match status" value="1"/>
</dbReference>
<dbReference type="GO" id="GO:0003677">
    <property type="term" value="F:DNA binding"/>
    <property type="evidence" value="ECO:0007669"/>
    <property type="project" value="UniProtKB-KW"/>
</dbReference>
<dbReference type="GO" id="GO:0003700">
    <property type="term" value="F:DNA-binding transcription factor activity"/>
    <property type="evidence" value="ECO:0007669"/>
    <property type="project" value="InterPro"/>
</dbReference>
<accession>A0A0R1RHH1</accession>
<comment type="caution">
    <text evidence="5">The sequence shown here is derived from an EMBL/GenBank/DDBJ whole genome shotgun (WGS) entry which is preliminary data.</text>
</comment>
<dbReference type="InterPro" id="IPR000835">
    <property type="entry name" value="HTH_MarR-typ"/>
</dbReference>
<keyword evidence="3" id="KW-0804">Transcription</keyword>
<evidence type="ECO:0000313" key="5">
    <source>
        <dbReference type="EMBL" id="KRL56333.1"/>
    </source>
</evidence>
<evidence type="ECO:0000256" key="1">
    <source>
        <dbReference type="ARBA" id="ARBA00023015"/>
    </source>
</evidence>
<dbReference type="Pfam" id="PF12802">
    <property type="entry name" value="MarR_2"/>
    <property type="match status" value="1"/>
</dbReference>
<dbReference type="Proteomes" id="UP000051999">
    <property type="component" value="Unassembled WGS sequence"/>
</dbReference>
<name>A0A0R1RHH1_9LACO</name>
<dbReference type="AlphaFoldDB" id="A0A0R1RHH1"/>